<evidence type="ECO:0000259" key="4">
    <source>
        <dbReference type="Pfam" id="PF17168"/>
    </source>
</evidence>
<evidence type="ECO:0000313" key="5">
    <source>
        <dbReference type="EMBL" id="CAE6474214.1"/>
    </source>
</evidence>
<name>A0A8H3GZV6_9AGAM</name>
<dbReference type="Pfam" id="PF17168">
    <property type="entry name" value="DUF5127"/>
    <property type="match status" value="1"/>
</dbReference>
<evidence type="ECO:0000259" key="2">
    <source>
        <dbReference type="Pfam" id="PF16334"/>
    </source>
</evidence>
<dbReference type="InterPro" id="IPR032515">
    <property type="entry name" value="DUF4964"/>
</dbReference>
<dbReference type="PANTHER" id="PTHR31987">
    <property type="entry name" value="GLUTAMINASE A-RELATED"/>
    <property type="match status" value="1"/>
</dbReference>
<feature type="signal peptide" evidence="1">
    <location>
        <begin position="1"/>
        <end position="20"/>
    </location>
</feature>
<dbReference type="AlphaFoldDB" id="A0A8H3GZV6"/>
<dbReference type="GO" id="GO:0003824">
    <property type="term" value="F:catalytic activity"/>
    <property type="evidence" value="ECO:0007669"/>
    <property type="project" value="UniProtKB-ARBA"/>
</dbReference>
<dbReference type="InterPro" id="IPR008928">
    <property type="entry name" value="6-hairpin_glycosidase_sf"/>
</dbReference>
<organism evidence="5 6">
    <name type="scientific">Rhizoctonia solani</name>
    <dbReference type="NCBI Taxonomy" id="456999"/>
    <lineage>
        <taxon>Eukaryota</taxon>
        <taxon>Fungi</taxon>
        <taxon>Dikarya</taxon>
        <taxon>Basidiomycota</taxon>
        <taxon>Agaricomycotina</taxon>
        <taxon>Agaricomycetes</taxon>
        <taxon>Cantharellales</taxon>
        <taxon>Ceratobasidiaceae</taxon>
        <taxon>Rhizoctonia</taxon>
    </lineage>
</organism>
<dbReference type="Proteomes" id="UP000663861">
    <property type="component" value="Unassembled WGS sequence"/>
</dbReference>
<feature type="chain" id="PRO_5034292657" description="DUF1793-domain-containing protein" evidence="1">
    <location>
        <begin position="21"/>
        <end position="759"/>
    </location>
</feature>
<reference evidence="5" key="1">
    <citation type="submission" date="2021-01" db="EMBL/GenBank/DDBJ databases">
        <authorList>
            <person name="Kaushik A."/>
        </authorList>
    </citation>
    <scope>NUCLEOTIDE SEQUENCE</scope>
    <source>
        <strain evidence="5">AG4-RS23</strain>
    </source>
</reference>
<dbReference type="InterPro" id="IPR012341">
    <property type="entry name" value="6hp_glycosidase-like_sf"/>
</dbReference>
<dbReference type="Gene3D" id="1.50.10.10">
    <property type="match status" value="1"/>
</dbReference>
<evidence type="ECO:0008006" key="7">
    <source>
        <dbReference type="Google" id="ProtNLM"/>
    </source>
</evidence>
<evidence type="ECO:0000259" key="3">
    <source>
        <dbReference type="Pfam" id="PF16335"/>
    </source>
</evidence>
<dbReference type="InterPro" id="IPR052743">
    <property type="entry name" value="Glutaminase_GtaA"/>
</dbReference>
<dbReference type="Pfam" id="PF16334">
    <property type="entry name" value="DUF4964"/>
    <property type="match status" value="1"/>
</dbReference>
<evidence type="ECO:0000313" key="6">
    <source>
        <dbReference type="Proteomes" id="UP000663861"/>
    </source>
</evidence>
<dbReference type="InterPro" id="IPR032514">
    <property type="entry name" value="GtaA_central"/>
</dbReference>
<dbReference type="GO" id="GO:0005975">
    <property type="term" value="P:carbohydrate metabolic process"/>
    <property type="evidence" value="ECO:0007669"/>
    <property type="project" value="InterPro"/>
</dbReference>
<evidence type="ECO:0000256" key="1">
    <source>
        <dbReference type="SAM" id="SignalP"/>
    </source>
</evidence>
<keyword evidence="1" id="KW-0732">Signal</keyword>
<feature type="domain" description="Glutaminase A central" evidence="3">
    <location>
        <begin position="352"/>
        <end position="698"/>
    </location>
</feature>
<gene>
    <name evidence="5" type="ORF">RDB_LOCUS87634</name>
</gene>
<feature type="domain" description="DUF4964" evidence="2">
    <location>
        <begin position="31"/>
        <end position="92"/>
    </location>
</feature>
<sequence>MRVFPALVIAAASLFGTSTGQNTPDWQSTPFNPPAVPLAVRSPYLSCWLQGGNSGGRLNGQWPTFWTGSILGWAGYIRVDGKVYTFLGSPNVAGATLASQKKMQFTATKSTFILAAGPVDLTVQFLSPVEPTDYLRQSLPFSYMTLTAKSTDGAPHSVQYYTDISAEWTSGDNRLPVKWSTSKLTGNGNPIVHQVSLQNPVPYAEINDHTQYGTAYYATNQVGNLTYATGEDRTLRSAFVTKGVLDNSQDTQFRAINDRWPVFAFARDIGSVTDSSKNPVVFAVGHVRDPLVQYIVAGNQLQERHPYWLSKYANANDALSAFLSDNEYQHSLTAASALDTKIFNDATPIHADYTSIVQLSTRQAFAAVEITLSKTSSGSYNTSDVKIFMKEISSNGNMNTVDVIFPAWPAYLYLNPDFGRRLLEPLFQYQQTGQYPNKWSIHDLGAHYPNATGHNDGSDEPMPVEESGNMLIMALSYTRATKDNSLVSNNYNLLAQWTQFLVEDSLIPAEQLSTDDFAGHLVNQTNLAIKGIIGIRAMGEIADILGKPDDAKKYRDIAASYVPQWQKFAHSNEGHLTLNYGNASSWGLAYNLYSDKLLQLNLFPKSVYEMQTGWYGEMGAQYGVALDSRHTYTKSDWEIYSAGTVADKGTRDMFITRLRDYLANGKNNAPFSDWYDAIWGTVVGFRARPVAGGHFALLVLPNGSWLDPSSSGSPDASGNAEQNSAALSLISGQGSWNQQVLRQASAAVAIALGARRLMD</sequence>
<proteinExistence type="predicted"/>
<dbReference type="EMBL" id="CAJMWY010001732">
    <property type="protein sequence ID" value="CAE6474214.1"/>
    <property type="molecule type" value="Genomic_DNA"/>
</dbReference>
<comment type="caution">
    <text evidence="5">The sequence shown here is derived from an EMBL/GenBank/DDBJ whole genome shotgun (WGS) entry which is preliminary data.</text>
</comment>
<dbReference type="PANTHER" id="PTHR31987:SF1">
    <property type="entry name" value="GLUTAMINASE A"/>
    <property type="match status" value="1"/>
</dbReference>
<dbReference type="SUPFAM" id="SSF48208">
    <property type="entry name" value="Six-hairpin glycosidases"/>
    <property type="match status" value="1"/>
</dbReference>
<protein>
    <recommendedName>
        <fullName evidence="7">DUF1793-domain-containing protein</fullName>
    </recommendedName>
</protein>
<dbReference type="Pfam" id="PF16335">
    <property type="entry name" value="GtaA_6_Hairpin"/>
    <property type="match status" value="1"/>
</dbReference>
<dbReference type="InterPro" id="IPR033433">
    <property type="entry name" value="GtaA_N"/>
</dbReference>
<accession>A0A8H3GZV6</accession>
<feature type="domain" description="Glutaminase A N-terminal" evidence="4">
    <location>
        <begin position="108"/>
        <end position="344"/>
    </location>
</feature>